<sequence>MNETIEPLNPIAFHLGPIAVHWYGIIIGLGALLGLWLAVREGERRGLHKDTFVDLVLFAIPIAILCARAYYVIFQWGYYSEHPDQIIQIWNGGLAIHGGLIGAVLTGIIYAKVKGLSFWKLADIAAPSILLGQAIGRWGNFMNQEAHGEAVSRAFLENLHLPDFIINQMYIDGQYYQPTFLYESLWSFTGVVVLLLLRKANLKRGELFLIYVIWYSMGRYYIEGLRTDSLMLTANLRIAQVISIVLILSAAALIAYRRFKGREIKRYQEM</sequence>
<keyword evidence="6 7" id="KW-0472">Membrane</keyword>
<reference evidence="8" key="1">
    <citation type="submission" date="2022-12" db="EMBL/GenBank/DDBJ databases">
        <title>Draft Genome Sequences of Bacillus licheniformis and Bacillus paralicheniformis strains isolated from Irish skim milk powders.</title>
        <authorList>
            <person name="Lourenco A."/>
            <person name="Li F."/>
            <person name="Geraldine D."/>
            <person name="Tobin J.T."/>
            <person name="Butler F."/>
            <person name="Jordan K."/>
            <person name="Obrien T."/>
        </authorList>
    </citation>
    <scope>NUCLEOTIDE SEQUENCE</scope>
    <source>
        <strain evidence="8">3370</strain>
    </source>
</reference>
<comment type="subcellular location">
    <subcellularLocation>
        <location evidence="7">Cell membrane</location>
        <topology evidence="7">Multi-pass membrane protein</topology>
    </subcellularLocation>
</comment>
<feature type="transmembrane region" description="Helical" evidence="7">
    <location>
        <begin position="51"/>
        <end position="74"/>
    </location>
</feature>
<feature type="transmembrane region" description="Helical" evidence="7">
    <location>
        <begin position="20"/>
        <end position="39"/>
    </location>
</feature>
<keyword evidence="2 7" id="KW-1003">Cell membrane</keyword>
<evidence type="ECO:0000313" key="9">
    <source>
        <dbReference type="Proteomes" id="UP001216709"/>
    </source>
</evidence>
<keyword evidence="5 7" id="KW-1133">Transmembrane helix</keyword>
<evidence type="ECO:0000256" key="7">
    <source>
        <dbReference type="HAMAP-Rule" id="MF_01147"/>
    </source>
</evidence>
<comment type="function">
    <text evidence="7">Catalyzes the transfer of the diacylglyceryl group from phosphatidylglycerol to the sulfhydryl group of the N-terminal cysteine of a prolipoprotein, the first step in the formation of mature lipoproteins.</text>
</comment>
<accession>A0AAW6K5U8</accession>
<keyword evidence="4 7" id="KW-0812">Transmembrane</keyword>
<comment type="caution">
    <text evidence="8">The sequence shown here is derived from an EMBL/GenBank/DDBJ whole genome shotgun (WGS) entry which is preliminary data.</text>
</comment>
<dbReference type="InterPro" id="IPR001640">
    <property type="entry name" value="Lgt"/>
</dbReference>
<evidence type="ECO:0000256" key="4">
    <source>
        <dbReference type="ARBA" id="ARBA00022692"/>
    </source>
</evidence>
<feature type="transmembrane region" description="Helical" evidence="7">
    <location>
        <begin position="94"/>
        <end position="111"/>
    </location>
</feature>
<dbReference type="PANTHER" id="PTHR30589">
    <property type="entry name" value="PROLIPOPROTEIN DIACYLGLYCERYL TRANSFERASE"/>
    <property type="match status" value="1"/>
</dbReference>
<evidence type="ECO:0000256" key="3">
    <source>
        <dbReference type="ARBA" id="ARBA00022679"/>
    </source>
</evidence>
<feature type="transmembrane region" description="Helical" evidence="7">
    <location>
        <begin position="204"/>
        <end position="222"/>
    </location>
</feature>
<feature type="binding site" evidence="7">
    <location>
        <position position="137"/>
    </location>
    <ligand>
        <name>a 1,2-diacyl-sn-glycero-3-phospho-(1'-sn-glycerol)</name>
        <dbReference type="ChEBI" id="CHEBI:64716"/>
    </ligand>
</feature>
<dbReference type="Proteomes" id="UP001216709">
    <property type="component" value="Unassembled WGS sequence"/>
</dbReference>
<dbReference type="GO" id="GO:0042158">
    <property type="term" value="P:lipoprotein biosynthetic process"/>
    <property type="evidence" value="ECO:0007669"/>
    <property type="project" value="UniProtKB-UniRule"/>
</dbReference>
<dbReference type="PROSITE" id="PS01311">
    <property type="entry name" value="LGT"/>
    <property type="match status" value="1"/>
</dbReference>
<evidence type="ECO:0000256" key="1">
    <source>
        <dbReference type="ARBA" id="ARBA00007150"/>
    </source>
</evidence>
<proteinExistence type="inferred from homology"/>
<keyword evidence="3 7" id="KW-0808">Transferase</keyword>
<comment type="pathway">
    <text evidence="7">Protein modification; lipoprotein biosynthesis (diacylglyceryl transfer).</text>
</comment>
<dbReference type="EC" id="2.5.1.145" evidence="7"/>
<evidence type="ECO:0000313" key="8">
    <source>
        <dbReference type="EMBL" id="MDE1451195.1"/>
    </source>
</evidence>
<dbReference type="HAMAP" id="MF_01147">
    <property type="entry name" value="Lgt"/>
    <property type="match status" value="1"/>
</dbReference>
<evidence type="ECO:0000256" key="2">
    <source>
        <dbReference type="ARBA" id="ARBA00022475"/>
    </source>
</evidence>
<name>A0AAW6K5U8_9BACI</name>
<protein>
    <recommendedName>
        <fullName evidence="7">Phosphatidylglycerol--prolipoprotein diacylglyceryl transferase</fullName>
        <ecNumber evidence="7">2.5.1.145</ecNumber>
    </recommendedName>
</protein>
<gene>
    <name evidence="7 8" type="primary">lgt</name>
    <name evidence="8" type="ORF">PVN32_03290</name>
</gene>
<feature type="transmembrane region" description="Helical" evidence="7">
    <location>
        <begin position="234"/>
        <end position="256"/>
    </location>
</feature>
<evidence type="ECO:0000256" key="6">
    <source>
        <dbReference type="ARBA" id="ARBA00023136"/>
    </source>
</evidence>
<dbReference type="NCBIfam" id="TIGR00544">
    <property type="entry name" value="lgt"/>
    <property type="match status" value="1"/>
</dbReference>
<organism evidence="8 9">
    <name type="scientific">Bacillus paralicheniformis</name>
    <dbReference type="NCBI Taxonomy" id="1648923"/>
    <lineage>
        <taxon>Bacteria</taxon>
        <taxon>Bacillati</taxon>
        <taxon>Bacillota</taxon>
        <taxon>Bacilli</taxon>
        <taxon>Bacillales</taxon>
        <taxon>Bacillaceae</taxon>
        <taxon>Bacillus</taxon>
    </lineage>
</organism>
<comment type="similarity">
    <text evidence="1 7">Belongs to the Lgt family.</text>
</comment>
<comment type="catalytic activity">
    <reaction evidence="7">
        <text>L-cysteinyl-[prolipoprotein] + a 1,2-diacyl-sn-glycero-3-phospho-(1'-sn-glycerol) = an S-1,2-diacyl-sn-glyceryl-L-cysteinyl-[prolipoprotein] + sn-glycerol 1-phosphate + H(+)</text>
        <dbReference type="Rhea" id="RHEA:56712"/>
        <dbReference type="Rhea" id="RHEA-COMP:14679"/>
        <dbReference type="Rhea" id="RHEA-COMP:14680"/>
        <dbReference type="ChEBI" id="CHEBI:15378"/>
        <dbReference type="ChEBI" id="CHEBI:29950"/>
        <dbReference type="ChEBI" id="CHEBI:57685"/>
        <dbReference type="ChEBI" id="CHEBI:64716"/>
        <dbReference type="ChEBI" id="CHEBI:140658"/>
        <dbReference type="EC" id="2.5.1.145"/>
    </reaction>
</comment>
<dbReference type="GeneID" id="56673434"/>
<dbReference type="GO" id="GO:0008961">
    <property type="term" value="F:phosphatidylglycerol-prolipoprotein diacylglyceryl transferase activity"/>
    <property type="evidence" value="ECO:0007669"/>
    <property type="project" value="UniProtKB-UniRule"/>
</dbReference>
<dbReference type="EMBL" id="JARAFO010000004">
    <property type="protein sequence ID" value="MDE1451195.1"/>
    <property type="molecule type" value="Genomic_DNA"/>
</dbReference>
<dbReference type="AlphaFoldDB" id="A0AAW6K5U8"/>
<dbReference type="PANTHER" id="PTHR30589:SF0">
    <property type="entry name" value="PHOSPHATIDYLGLYCEROL--PROLIPOPROTEIN DIACYLGLYCERYL TRANSFERASE"/>
    <property type="match status" value="1"/>
</dbReference>
<dbReference type="Pfam" id="PF01790">
    <property type="entry name" value="LGT"/>
    <property type="match status" value="1"/>
</dbReference>
<dbReference type="RefSeq" id="WP_020453077.1">
    <property type="nucleotide sequence ID" value="NZ_AP023088.1"/>
</dbReference>
<evidence type="ECO:0000256" key="5">
    <source>
        <dbReference type="ARBA" id="ARBA00022989"/>
    </source>
</evidence>
<dbReference type="GO" id="GO:0005886">
    <property type="term" value="C:plasma membrane"/>
    <property type="evidence" value="ECO:0007669"/>
    <property type="project" value="UniProtKB-SubCell"/>
</dbReference>